<reference evidence="24 25" key="1">
    <citation type="journal article" date="2011" name="Proc. Natl. Acad. Sci. U.S.A.">
        <title>Genetic diversity and population structure of the endangered marsupial Sarcophilus harrisii (Tasmanian devil).</title>
        <authorList>
            <person name="Miller W."/>
            <person name="Hayes V.M."/>
            <person name="Ratan A."/>
            <person name="Petersen D.C."/>
            <person name="Wittekindt N.E."/>
            <person name="Miller J."/>
            <person name="Walenz B."/>
            <person name="Knight J."/>
            <person name="Qi J."/>
            <person name="Zhao F."/>
            <person name="Wang Q."/>
            <person name="Bedoya-Reina O.C."/>
            <person name="Katiyar N."/>
            <person name="Tomsho L.P."/>
            <person name="Kasson L.M."/>
            <person name="Hardie R.A."/>
            <person name="Woodbridge P."/>
            <person name="Tindall E.A."/>
            <person name="Bertelsen M.F."/>
            <person name="Dixon D."/>
            <person name="Pyecroft S."/>
            <person name="Helgen K.M."/>
            <person name="Lesk A.M."/>
            <person name="Pringle T.H."/>
            <person name="Patterson N."/>
            <person name="Zhang Y."/>
            <person name="Kreiss A."/>
            <person name="Woods G.M."/>
            <person name="Jones M.E."/>
            <person name="Schuster S.C."/>
        </authorList>
    </citation>
    <scope>NUCLEOTIDE SEQUENCE [LARGE SCALE GENOMIC DNA]</scope>
</reference>
<dbReference type="AlphaFoldDB" id="A0A7N4NS78"/>
<keyword evidence="25" id="KW-1185">Reference proteome</keyword>
<comment type="catalytic activity">
    <reaction evidence="18">
        <text>3-O-[N-acetyl-beta-D-glucosaminyl-(1-&gt;3)-N-acetyl-alpha-D-galactosaminyl]-L-seryl-[protein] + UDP-N-acetyl-alpha-D-glucosamine = 3-O-[N-acetyl-beta-D-glucosaminyl-(1-&gt;3)-[N-acetyl-beta-D-glucosaminyl-(1-&gt;6)]-N-acetyl-alpha-D-galactosaminyl]-L-seryl-[protein] + UDP + H(+)</text>
        <dbReference type="Rhea" id="RHEA:56188"/>
        <dbReference type="Rhea" id="RHEA-COMP:11691"/>
        <dbReference type="Rhea" id="RHEA-COMP:14412"/>
        <dbReference type="ChEBI" id="CHEBI:15378"/>
        <dbReference type="ChEBI" id="CHEBI:57705"/>
        <dbReference type="ChEBI" id="CHEBI:58223"/>
        <dbReference type="ChEBI" id="CHEBI:87079"/>
        <dbReference type="ChEBI" id="CHEBI:139581"/>
        <dbReference type="EC" id="2.4.1.148"/>
    </reaction>
</comment>
<evidence type="ECO:0000256" key="16">
    <source>
        <dbReference type="ARBA" id="ARBA00041719"/>
    </source>
</evidence>
<feature type="transmembrane region" description="Helical" evidence="23">
    <location>
        <begin position="12"/>
        <end position="30"/>
    </location>
</feature>
<dbReference type="GO" id="GO:0047225">
    <property type="term" value="F:acetylgalactosaminyl-O-glycosyl-glycoprotein beta-1,6-N-acetylglucosaminyltransferase activity"/>
    <property type="evidence" value="ECO:0007669"/>
    <property type="project" value="UniProtKB-EC"/>
</dbReference>
<dbReference type="OrthoDB" id="2019572at2759"/>
<evidence type="ECO:0000256" key="15">
    <source>
        <dbReference type="ARBA" id="ARBA00039292"/>
    </source>
</evidence>
<evidence type="ECO:0000256" key="22">
    <source>
        <dbReference type="ARBA" id="ARBA00055416"/>
    </source>
</evidence>
<dbReference type="GeneID" id="111718498"/>
<dbReference type="PANTHER" id="PTHR19297">
    <property type="entry name" value="GLYCOSYLTRANSFERASE 14 FAMILY MEMBER"/>
    <property type="match status" value="1"/>
</dbReference>
<evidence type="ECO:0000313" key="24">
    <source>
        <dbReference type="Ensembl" id="ENSSHAP00000027684.1"/>
    </source>
</evidence>
<comment type="catalytic activity">
    <reaction evidence="17">
        <text>a beta-D-Gal-(1-&gt;4)-beta-D-GlcNAc-(1-&gt;3)-beta-D-Gal-(1-&gt;4)-beta-D-GlcNAc derivative + UDP-N-acetyl-alpha-D-glucosamine = a beta-D-Gal-(1-&gt;4)-beta-D-GlcNAc-(1-&gt;3)-[beta-D-GlcNAc-(1-&gt;6)]-beta-D-Gal-(1-&gt;4)-N-acetyl-beta-D-GlcNAc derivative + UDP + H(+)</text>
        <dbReference type="Rhea" id="RHEA:54820"/>
        <dbReference type="ChEBI" id="CHEBI:15378"/>
        <dbReference type="ChEBI" id="CHEBI:57705"/>
        <dbReference type="ChEBI" id="CHEBI:58223"/>
        <dbReference type="ChEBI" id="CHEBI:138371"/>
        <dbReference type="ChEBI" id="CHEBI:138372"/>
        <dbReference type="EC" id="2.4.1.150"/>
    </reaction>
</comment>
<keyword evidence="6" id="KW-0735">Signal-anchor</keyword>
<dbReference type="PANTHER" id="PTHR19297:SF81">
    <property type="entry name" value="BETA-1,3-GALACTOSYL-O-GLYCOSYL-GLYCOPROTEIN BETA-1,6-N-ACETYLGLUCOSAMINYLTRANSFERASE 3"/>
    <property type="match status" value="1"/>
</dbReference>
<evidence type="ECO:0000256" key="18">
    <source>
        <dbReference type="ARBA" id="ARBA00048927"/>
    </source>
</evidence>
<evidence type="ECO:0000256" key="9">
    <source>
        <dbReference type="ARBA" id="ARBA00023157"/>
    </source>
</evidence>
<evidence type="ECO:0000256" key="19">
    <source>
        <dbReference type="ARBA" id="ARBA00049870"/>
    </source>
</evidence>
<dbReference type="CTD" id="9245"/>
<evidence type="ECO:0000256" key="17">
    <source>
        <dbReference type="ARBA" id="ARBA00047621"/>
    </source>
</evidence>
<evidence type="ECO:0000256" key="12">
    <source>
        <dbReference type="ARBA" id="ARBA00038907"/>
    </source>
</evidence>
<comment type="similarity">
    <text evidence="11">Belongs to the glycosyltransferase 14 family.</text>
</comment>
<keyword evidence="7 23" id="KW-1133">Transmembrane helix</keyword>
<evidence type="ECO:0000256" key="8">
    <source>
        <dbReference type="ARBA" id="ARBA00023136"/>
    </source>
</evidence>
<evidence type="ECO:0000256" key="6">
    <source>
        <dbReference type="ARBA" id="ARBA00022968"/>
    </source>
</evidence>
<accession>A0A7N4NS78</accession>
<organism evidence="24 25">
    <name type="scientific">Sarcophilus harrisii</name>
    <name type="common">Tasmanian devil</name>
    <name type="synonym">Sarcophilus laniarius</name>
    <dbReference type="NCBI Taxonomy" id="9305"/>
    <lineage>
        <taxon>Eukaryota</taxon>
        <taxon>Metazoa</taxon>
        <taxon>Chordata</taxon>
        <taxon>Craniata</taxon>
        <taxon>Vertebrata</taxon>
        <taxon>Euteleostomi</taxon>
        <taxon>Mammalia</taxon>
        <taxon>Metatheria</taxon>
        <taxon>Dasyuromorphia</taxon>
        <taxon>Dasyuridae</taxon>
        <taxon>Sarcophilus</taxon>
    </lineage>
</organism>
<evidence type="ECO:0000256" key="23">
    <source>
        <dbReference type="SAM" id="Phobius"/>
    </source>
</evidence>
<dbReference type="EC" id="2.4.1.150" evidence="12"/>
<evidence type="ECO:0000256" key="14">
    <source>
        <dbReference type="ARBA" id="ARBA00038948"/>
    </source>
</evidence>
<reference evidence="24" key="3">
    <citation type="submission" date="2025-09" db="UniProtKB">
        <authorList>
            <consortium name="Ensembl"/>
        </authorList>
    </citation>
    <scope>IDENTIFICATION</scope>
</reference>
<comment type="catalytic activity">
    <reaction evidence="21">
        <text>a 3-O-[beta-D-galactosyl-(1-&gt;3)-N-acetyl-alpha-D-galactosaminyl]-L-seryl-[protein] + UDP-N-acetyl-alpha-D-glucosamine = 3-O-{beta-D-galactosyl-(1-&gt;3)-[N-acetyl-beta-D-glucosaminyl-(1-&gt;6)]-N-acetyl-alpha-D-galactosaminyl}-L-seryl-[protein] + UDP + H(+)</text>
        <dbReference type="Rhea" id="RHEA:56212"/>
        <dbReference type="Rhea" id="RHEA-COMP:13922"/>
        <dbReference type="Rhea" id="RHEA-COMP:14419"/>
        <dbReference type="ChEBI" id="CHEBI:15378"/>
        <dbReference type="ChEBI" id="CHEBI:57705"/>
        <dbReference type="ChEBI" id="CHEBI:58223"/>
        <dbReference type="ChEBI" id="CHEBI:137949"/>
        <dbReference type="ChEBI" id="CHEBI:139605"/>
        <dbReference type="EC" id="2.4.1.102"/>
    </reaction>
</comment>
<keyword evidence="8 23" id="KW-0472">Membrane</keyword>
<proteinExistence type="inferred from homology"/>
<sequence length="438" mass="50879">MIVKKLFFCQKQYLWAFGCLMLLLTAILKLSDNWECDFSDLGMESLDFWKKTCKDKLYQSLKLPPKNSINCSLITRGNPEALAEAALSKLEIKLRRQPLNETHYLNLTRDCAHFRTSQRFIQTPLSKEEADFPIAYSMVIHEKIENFERLLRAVYAPQNIYCIHVDKKSPEAFQEAVRAISSCFSNVFVAKNLVQVVYASWSRVQADLNCMEELLQSSVPWKYLLNTCGTDFPIKTNAEMVKSLKLLNGKNNMESEIPSPFKIRRWKYHYEVKNKIYRTETEKKPPPHGLPMFTGNAYIVASRDFVQHLFKSPDAQKFIEWVKDTYSPDEHLWATLHRMPWMPGSVSYHEKYHISDLNAIARFVKWQGIDGDISQGHPYPLCTGIYQRGVCVYGAGDLHFMLQSHHLLANKFDPKVDDNALQCLEEYLRYKAIYGKDL</sequence>
<keyword evidence="9" id="KW-1015">Disulfide bond</keyword>
<comment type="function">
    <text evidence="22">Glycosyltransferase that can synthesize all known mucin beta 6 N-acetylglucosaminides. Mediates core 2 and core 4 O-glycan branching, 2 important steps in mucin-type biosynthesis. Also has I-branching enzyme activity by converting linear into branched poly-N-acetyllactosaminoglycans, leading to introduce the blood group I antigen during embryonic development.</text>
</comment>
<dbReference type="EC" id="2.4.1.148" evidence="13"/>
<dbReference type="EC" id="2.4.1.102" evidence="14"/>
<evidence type="ECO:0000256" key="7">
    <source>
        <dbReference type="ARBA" id="ARBA00022989"/>
    </source>
</evidence>
<evidence type="ECO:0000256" key="20">
    <source>
        <dbReference type="ARBA" id="ARBA00049876"/>
    </source>
</evidence>
<evidence type="ECO:0000256" key="4">
    <source>
        <dbReference type="ARBA" id="ARBA00022679"/>
    </source>
</evidence>
<evidence type="ECO:0000256" key="13">
    <source>
        <dbReference type="ARBA" id="ARBA00038912"/>
    </source>
</evidence>
<keyword evidence="5 23" id="KW-0812">Transmembrane</keyword>
<dbReference type="FunCoup" id="A0A7N4NS78">
    <property type="interactions" value="144"/>
</dbReference>
<dbReference type="InParanoid" id="A0A7N4NS78"/>
<dbReference type="Proteomes" id="UP000007648">
    <property type="component" value="Unassembled WGS sequence"/>
</dbReference>
<evidence type="ECO:0000256" key="5">
    <source>
        <dbReference type="ARBA" id="ARBA00022692"/>
    </source>
</evidence>
<comment type="catalytic activity">
    <reaction evidence="19">
        <text>a 3-O-[beta-D-galactosyl-(1-&gt;3)-N-acetyl-alpha-D-galactosaminyl]-L-threonyl-[protein] + UDP-N-acetyl-alpha-D-glucosamine = a 3-O-{beta-D-galactosyl-(1-&gt;3)-[N-acetyl-beta-D-glucosaminyl-(1-&gt;6)]-N-acetyl-alpha-D-galactosaminyl}-L-threonyl-[protein] + UDP + H(+)</text>
        <dbReference type="Rhea" id="RHEA:56216"/>
        <dbReference type="Rhea" id="RHEA-COMP:13923"/>
        <dbReference type="Rhea" id="RHEA-COMP:14420"/>
        <dbReference type="ChEBI" id="CHEBI:15378"/>
        <dbReference type="ChEBI" id="CHEBI:57705"/>
        <dbReference type="ChEBI" id="CHEBI:58223"/>
        <dbReference type="ChEBI" id="CHEBI:137950"/>
        <dbReference type="ChEBI" id="CHEBI:139607"/>
        <dbReference type="EC" id="2.4.1.102"/>
    </reaction>
</comment>
<dbReference type="KEGG" id="shr:111718498"/>
<comment type="pathway">
    <text evidence="2">Protein modification; protein glycosylation.</text>
</comment>
<dbReference type="Pfam" id="PF02485">
    <property type="entry name" value="Branch"/>
    <property type="match status" value="1"/>
</dbReference>
<dbReference type="InterPro" id="IPR003406">
    <property type="entry name" value="Glyco_trans_14"/>
</dbReference>
<name>A0A7N4NS78_SARHA</name>
<evidence type="ECO:0000256" key="10">
    <source>
        <dbReference type="ARBA" id="ARBA00023180"/>
    </source>
</evidence>
<evidence type="ECO:0000256" key="3">
    <source>
        <dbReference type="ARBA" id="ARBA00022676"/>
    </source>
</evidence>
<dbReference type="GO" id="GO:0000139">
    <property type="term" value="C:Golgi membrane"/>
    <property type="evidence" value="ECO:0007669"/>
    <property type="project" value="UniProtKB-SubCell"/>
</dbReference>
<evidence type="ECO:0000256" key="11">
    <source>
        <dbReference type="ARBA" id="ARBA00038150"/>
    </source>
</evidence>
<reference evidence="24" key="2">
    <citation type="submission" date="2025-08" db="UniProtKB">
        <authorList>
            <consortium name="Ensembl"/>
        </authorList>
    </citation>
    <scope>IDENTIFICATION</scope>
</reference>
<evidence type="ECO:0000256" key="21">
    <source>
        <dbReference type="ARBA" id="ARBA00049911"/>
    </source>
</evidence>
<keyword evidence="3" id="KW-0328">Glycosyltransferase</keyword>
<keyword evidence="4" id="KW-0808">Transferase</keyword>
<dbReference type="GO" id="GO:0008109">
    <property type="term" value="F:N-acetyllactosaminide beta-1,6-N-acetylglucosaminyltransferase activity"/>
    <property type="evidence" value="ECO:0007669"/>
    <property type="project" value="UniProtKB-EC"/>
</dbReference>
<keyword evidence="10" id="KW-0325">Glycoprotein</keyword>
<dbReference type="GO" id="GO:0003829">
    <property type="term" value="F:beta-1,3-galactosyl-O-glycosyl-glycoprotein beta-1,6-N-acetylglucosaminyltransferase activity"/>
    <property type="evidence" value="ECO:0007669"/>
    <property type="project" value="UniProtKB-EC"/>
</dbReference>
<protein>
    <recommendedName>
        <fullName evidence="15">Beta-1,3-galactosyl-O-glycosyl-glycoprotein beta-1,6-N-acetylglucosaminyltransferase 3</fullName>
        <ecNumber evidence="14">2.4.1.102</ecNumber>
        <ecNumber evidence="13">2.4.1.148</ecNumber>
        <ecNumber evidence="12">2.4.1.150</ecNumber>
    </recommendedName>
    <alternativeName>
        <fullName evidence="16">C2GnT-mucin type</fullName>
    </alternativeName>
</protein>
<evidence type="ECO:0000256" key="2">
    <source>
        <dbReference type="ARBA" id="ARBA00004922"/>
    </source>
</evidence>
<dbReference type="GeneTree" id="ENSGT00940000159331"/>
<evidence type="ECO:0000313" key="25">
    <source>
        <dbReference type="Proteomes" id="UP000007648"/>
    </source>
</evidence>
<gene>
    <name evidence="24" type="primary">GCNT3</name>
</gene>
<dbReference type="Ensembl" id="ENSSHAT00000041268.1">
    <property type="protein sequence ID" value="ENSSHAP00000027684.1"/>
    <property type="gene ID" value="ENSSHAG00000011674.2"/>
</dbReference>
<comment type="subcellular location">
    <subcellularLocation>
        <location evidence="1">Golgi apparatus membrane</location>
        <topology evidence="1">Single-pass type II membrane protein</topology>
    </subcellularLocation>
</comment>
<dbReference type="RefSeq" id="XP_012398396.1">
    <property type="nucleotide sequence ID" value="XM_012542942.3"/>
</dbReference>
<evidence type="ECO:0000256" key="1">
    <source>
        <dbReference type="ARBA" id="ARBA00004323"/>
    </source>
</evidence>
<comment type="catalytic activity">
    <reaction evidence="20">
        <text>a 3-O-[N-acetyl-beta-D-glucosaminyl-(1-&gt;3)-N-acetyl-alpha-D-galactosaminyl]-L-threonyl-[protein] + UDP-N-acetyl-alpha-D-glucosamine = 3-O-[N-acetyl-beta-D-glucosaminyl-(1-&gt;3)-[N-acetyl-beta-D-glucosaminyl-(1-&gt;6)]-N-acetyl-alpha-D-galactosaminyl]-L-threonyl-[protein] + UDP + H(+)</text>
        <dbReference type="Rhea" id="RHEA:56192"/>
        <dbReference type="Rhea" id="RHEA-COMP:11692"/>
        <dbReference type="Rhea" id="RHEA-COMP:14413"/>
        <dbReference type="ChEBI" id="CHEBI:15378"/>
        <dbReference type="ChEBI" id="CHEBI:57705"/>
        <dbReference type="ChEBI" id="CHEBI:58223"/>
        <dbReference type="ChEBI" id="CHEBI:87080"/>
        <dbReference type="ChEBI" id="CHEBI:139580"/>
        <dbReference type="EC" id="2.4.1.148"/>
    </reaction>
</comment>